<dbReference type="Pfam" id="PF12680">
    <property type="entry name" value="SnoaL_2"/>
    <property type="match status" value="1"/>
</dbReference>
<dbReference type="AlphaFoldDB" id="A0A7Z0ILN8"/>
<evidence type="ECO:0000313" key="2">
    <source>
        <dbReference type="EMBL" id="NYI71722.1"/>
    </source>
</evidence>
<keyword evidence="3" id="KW-1185">Reference proteome</keyword>
<accession>A0A7Z0ILN8</accession>
<dbReference type="InterPro" id="IPR037401">
    <property type="entry name" value="SnoaL-like"/>
</dbReference>
<evidence type="ECO:0000259" key="1">
    <source>
        <dbReference type="Pfam" id="PF12680"/>
    </source>
</evidence>
<reference evidence="2 3" key="1">
    <citation type="submission" date="2020-07" db="EMBL/GenBank/DDBJ databases">
        <title>Sequencing the genomes of 1000 actinobacteria strains.</title>
        <authorList>
            <person name="Klenk H.-P."/>
        </authorList>
    </citation>
    <scope>NUCLEOTIDE SEQUENCE [LARGE SCALE GENOMIC DNA]</scope>
    <source>
        <strain evidence="2 3">DSM 103164</strain>
    </source>
</reference>
<dbReference type="Gene3D" id="3.10.450.50">
    <property type="match status" value="1"/>
</dbReference>
<dbReference type="EMBL" id="JACBZS010000001">
    <property type="protein sequence ID" value="NYI71722.1"/>
    <property type="molecule type" value="Genomic_DNA"/>
</dbReference>
<dbReference type="SUPFAM" id="SSF54427">
    <property type="entry name" value="NTF2-like"/>
    <property type="match status" value="1"/>
</dbReference>
<dbReference type="RefSeq" id="WP_179445511.1">
    <property type="nucleotide sequence ID" value="NZ_JACBZS010000001.1"/>
</dbReference>
<name>A0A7Z0ILN8_9ACTN</name>
<dbReference type="Proteomes" id="UP000527616">
    <property type="component" value="Unassembled WGS sequence"/>
</dbReference>
<evidence type="ECO:0000313" key="3">
    <source>
        <dbReference type="Proteomes" id="UP000527616"/>
    </source>
</evidence>
<comment type="caution">
    <text evidence="2">The sequence shown here is derived from an EMBL/GenBank/DDBJ whole genome shotgun (WGS) entry which is preliminary data.</text>
</comment>
<gene>
    <name evidence="2" type="ORF">GGQ54_002282</name>
</gene>
<proteinExistence type="predicted"/>
<organism evidence="2 3">
    <name type="scientific">Naumannella cuiyingiana</name>
    <dbReference type="NCBI Taxonomy" id="1347891"/>
    <lineage>
        <taxon>Bacteria</taxon>
        <taxon>Bacillati</taxon>
        <taxon>Actinomycetota</taxon>
        <taxon>Actinomycetes</taxon>
        <taxon>Propionibacteriales</taxon>
        <taxon>Propionibacteriaceae</taxon>
        <taxon>Naumannella</taxon>
    </lineage>
</organism>
<feature type="domain" description="SnoaL-like" evidence="1">
    <location>
        <begin position="10"/>
        <end position="103"/>
    </location>
</feature>
<sequence length="109" mass="12105">MTDPTIPEPVASFVAAVNRHDEQAFLDAFTDDGAVNDWGREFPGRDQIKAWSDKEFIGSHGTLTPEEVRVDGDTVTVVGDWRSNYANGRSRFTFDVAGDKIARMTIREG</sequence>
<protein>
    <submittedName>
        <fullName evidence="2">Uncharacterized protein (TIGR02246 family)</fullName>
    </submittedName>
</protein>
<dbReference type="InterPro" id="IPR032710">
    <property type="entry name" value="NTF2-like_dom_sf"/>
</dbReference>